<proteinExistence type="predicted"/>
<sequence>MLSLTDINSSQDEMQYISRMRNAFTFQTASNRYYKFLHFYKFQHFILCSLHRKSILETCLRHSLSKVIKSFVLVHNYSPFLQWTLISIDNDGFPEEGNPSQRQELIQRNDEYDQMERYLTANFGNALQCSADNGWSNWNLLQRQLLRNTRLSDLQINNADFLNSMHTSGWRRVFVDNFIDFNCTDTDIAAYVKGQTKERRSLHVFKEIFKRERGEAFNPFKILEFIASPYYYILPHHREDSHAPMNNVMENSMLGVLNDPAEDIELFCFESQLRIARKNIAHLVEIIH</sequence>
<reference evidence="1" key="1">
    <citation type="submission" date="2020-08" db="EMBL/GenBank/DDBJ databases">
        <title>Multicomponent nature underlies the extraordinary mechanical properties of spider dragline silk.</title>
        <authorList>
            <person name="Kono N."/>
            <person name="Nakamura H."/>
            <person name="Mori M."/>
            <person name="Yoshida Y."/>
            <person name="Ohtoshi R."/>
            <person name="Malay A.D."/>
            <person name="Moran D.A.P."/>
            <person name="Tomita M."/>
            <person name="Numata K."/>
            <person name="Arakawa K."/>
        </authorList>
    </citation>
    <scope>NUCLEOTIDE SEQUENCE</scope>
</reference>
<gene>
    <name evidence="1" type="primary">NCL1_56917</name>
    <name evidence="1" type="ORF">TNIN_164861</name>
</gene>
<evidence type="ECO:0000313" key="1">
    <source>
        <dbReference type="EMBL" id="GFY48798.1"/>
    </source>
</evidence>
<dbReference type="AlphaFoldDB" id="A0A8X7BZJ8"/>
<evidence type="ECO:0000313" key="2">
    <source>
        <dbReference type="Proteomes" id="UP000886998"/>
    </source>
</evidence>
<protein>
    <submittedName>
        <fullName evidence="1">Uncharacterized protein</fullName>
    </submittedName>
</protein>
<keyword evidence="2" id="KW-1185">Reference proteome</keyword>
<organism evidence="1 2">
    <name type="scientific">Trichonephila inaurata madagascariensis</name>
    <dbReference type="NCBI Taxonomy" id="2747483"/>
    <lineage>
        <taxon>Eukaryota</taxon>
        <taxon>Metazoa</taxon>
        <taxon>Ecdysozoa</taxon>
        <taxon>Arthropoda</taxon>
        <taxon>Chelicerata</taxon>
        <taxon>Arachnida</taxon>
        <taxon>Araneae</taxon>
        <taxon>Araneomorphae</taxon>
        <taxon>Entelegynae</taxon>
        <taxon>Araneoidea</taxon>
        <taxon>Nephilidae</taxon>
        <taxon>Trichonephila</taxon>
        <taxon>Trichonephila inaurata</taxon>
    </lineage>
</organism>
<accession>A0A8X7BZJ8</accession>
<dbReference type="Proteomes" id="UP000886998">
    <property type="component" value="Unassembled WGS sequence"/>
</dbReference>
<name>A0A8X7BZJ8_9ARAC</name>
<dbReference type="EMBL" id="BMAV01006667">
    <property type="protein sequence ID" value="GFY48798.1"/>
    <property type="molecule type" value="Genomic_DNA"/>
</dbReference>
<comment type="caution">
    <text evidence="1">The sequence shown here is derived from an EMBL/GenBank/DDBJ whole genome shotgun (WGS) entry which is preliminary data.</text>
</comment>